<proteinExistence type="predicted"/>
<dbReference type="HOGENOM" id="CLU_3028559_0_0_10"/>
<sequence length="55" mass="6164">MIIVTCDWLIAKTPRYSMGKVELIAAPNPTKKKRVLYVYCSAAGNDEACIKVVQY</sequence>
<comment type="caution">
    <text evidence="1">The sequence shown here is derived from an EMBL/GenBank/DDBJ whole genome shotgun (WGS) entry which is preliminary data.</text>
</comment>
<dbReference type="AlphaFoldDB" id="G1WE47"/>
<dbReference type="Proteomes" id="UP000005141">
    <property type="component" value="Unassembled WGS sequence"/>
</dbReference>
<name>G1WE47_9BACT</name>
<organism evidence="1 2">
    <name type="scientific">Segatella oulorum F0390</name>
    <dbReference type="NCBI Taxonomy" id="702438"/>
    <lineage>
        <taxon>Bacteria</taxon>
        <taxon>Pseudomonadati</taxon>
        <taxon>Bacteroidota</taxon>
        <taxon>Bacteroidia</taxon>
        <taxon>Bacteroidales</taxon>
        <taxon>Prevotellaceae</taxon>
        <taxon>Segatella</taxon>
    </lineage>
</organism>
<gene>
    <name evidence="1" type="ORF">HMPREF9431_02177</name>
</gene>
<keyword evidence="2" id="KW-1185">Reference proteome</keyword>
<protein>
    <submittedName>
        <fullName evidence="1">Uncharacterized protein</fullName>
    </submittedName>
</protein>
<dbReference type="EMBL" id="ADGI01000062">
    <property type="protein sequence ID" value="EGV29425.1"/>
    <property type="molecule type" value="Genomic_DNA"/>
</dbReference>
<accession>G1WE47</accession>
<evidence type="ECO:0000313" key="1">
    <source>
        <dbReference type="EMBL" id="EGV29425.1"/>
    </source>
</evidence>
<reference evidence="1 2" key="1">
    <citation type="submission" date="2011-07" db="EMBL/GenBank/DDBJ databases">
        <title>The Genome Sequence of Prevotella oulorum F0390.</title>
        <authorList>
            <consortium name="The Broad Institute Genome Sequencing Platform"/>
            <consortium name="The Broad Institute Genome Sequencing Center for Infectious Disease"/>
            <person name="Earl A."/>
            <person name="Ward D."/>
            <person name="Feldgarden M."/>
            <person name="Gevers D."/>
            <person name="Izard J."/>
            <person name="Ganesan A."/>
            <person name="Baranova O.V."/>
            <person name="Blanton J.M."/>
            <person name="Tanner A.C."/>
            <person name="Dewhirst F.E."/>
            <person name="Young S.K."/>
            <person name="Zeng Q."/>
            <person name="Gargeya S."/>
            <person name="Fitzgerald M."/>
            <person name="Haas B."/>
            <person name="Abouelleil A."/>
            <person name="Alvarado L."/>
            <person name="Arachchi H.M."/>
            <person name="Berlin A."/>
            <person name="Brown A."/>
            <person name="Chapman S.B."/>
            <person name="Chen Z."/>
            <person name="Dunbar C."/>
            <person name="Freedman E."/>
            <person name="Gearin G."/>
            <person name="Gellesch M."/>
            <person name="Goldberg J."/>
            <person name="Griggs A."/>
            <person name="Gujja S."/>
            <person name="Heiman D."/>
            <person name="Howarth C."/>
            <person name="Larson L."/>
            <person name="Lui A."/>
            <person name="MacDonald P.J.P."/>
            <person name="Mehta T."/>
            <person name="Montmayeur A."/>
            <person name="Murphy C."/>
            <person name="Neiman D."/>
            <person name="Pearson M."/>
            <person name="Priest M."/>
            <person name="Roberts A."/>
            <person name="Saif S."/>
            <person name="Shea T."/>
            <person name="Shenoy N."/>
            <person name="Sisk P."/>
            <person name="Stolte C."/>
            <person name="Sykes S."/>
            <person name="Wortman J."/>
            <person name="Nusbaum C."/>
            <person name="Birren B."/>
        </authorList>
    </citation>
    <scope>NUCLEOTIDE SEQUENCE [LARGE SCALE GENOMIC DNA]</scope>
    <source>
        <strain evidence="1 2">F0390</strain>
    </source>
</reference>
<dbReference type="PATRIC" id="fig|702438.4.peg.2281"/>
<evidence type="ECO:0000313" key="2">
    <source>
        <dbReference type="Proteomes" id="UP000005141"/>
    </source>
</evidence>